<protein>
    <submittedName>
        <fullName evidence="3">YHS domain-containing protein</fullName>
    </submittedName>
</protein>
<sequence>MRITSVIVLVFFFILGTNAQKADVNLNKEYAAQGYDVIEYFNGKAIKGEKTIEASYEGALYLFTTGANKKTFEANPEQYIPQFGGYCAYAIGVKSDKVDVDPKTFEIRDGKLYLFYNSWGVNTLKKWQRGNTAILLESANRKWEVLQK</sequence>
<keyword evidence="4" id="KW-1185">Reference proteome</keyword>
<reference evidence="3 4" key="1">
    <citation type="submission" date="2019-07" db="EMBL/GenBank/DDBJ databases">
        <title>Genomic Encyclopedia of Archaeal and Bacterial Type Strains, Phase II (KMG-II): from individual species to whole genera.</title>
        <authorList>
            <person name="Goeker M."/>
        </authorList>
    </citation>
    <scope>NUCLEOTIDE SEQUENCE [LARGE SCALE GENOMIC DNA]</scope>
    <source>
        <strain evidence="3 4">DSM 17527</strain>
    </source>
</reference>
<comment type="caution">
    <text evidence="3">The sequence shown here is derived from an EMBL/GenBank/DDBJ whole genome shotgun (WGS) entry which is preliminary data.</text>
</comment>
<feature type="domain" description="YHS" evidence="2">
    <location>
        <begin position="37"/>
        <end position="82"/>
    </location>
</feature>
<feature type="signal peptide" evidence="1">
    <location>
        <begin position="1"/>
        <end position="21"/>
    </location>
</feature>
<organism evidence="3 4">
    <name type="scientific">Aquimarina intermedia</name>
    <dbReference type="NCBI Taxonomy" id="350814"/>
    <lineage>
        <taxon>Bacteria</taxon>
        <taxon>Pseudomonadati</taxon>
        <taxon>Bacteroidota</taxon>
        <taxon>Flavobacteriia</taxon>
        <taxon>Flavobacteriales</taxon>
        <taxon>Flavobacteriaceae</taxon>
        <taxon>Aquimarina</taxon>
    </lineage>
</organism>
<name>A0A5S5CCR3_9FLAO</name>
<proteinExistence type="predicted"/>
<gene>
    <name evidence="3" type="ORF">BD809_101321</name>
</gene>
<dbReference type="OrthoDB" id="344729at2"/>
<evidence type="ECO:0000313" key="3">
    <source>
        <dbReference type="EMBL" id="TYP77171.1"/>
    </source>
</evidence>
<evidence type="ECO:0000313" key="4">
    <source>
        <dbReference type="Proteomes" id="UP000324376"/>
    </source>
</evidence>
<dbReference type="AlphaFoldDB" id="A0A5S5CCR3"/>
<dbReference type="RefSeq" id="WP_148781191.1">
    <property type="nucleotide sequence ID" value="NZ_VNHU01000001.1"/>
</dbReference>
<keyword evidence="1" id="KW-0732">Signal</keyword>
<feature type="chain" id="PRO_5024366464" evidence="1">
    <location>
        <begin position="22"/>
        <end position="148"/>
    </location>
</feature>
<dbReference type="Pfam" id="PF04945">
    <property type="entry name" value="YHS"/>
    <property type="match status" value="1"/>
</dbReference>
<dbReference type="EMBL" id="VNHU01000001">
    <property type="protein sequence ID" value="TYP77171.1"/>
    <property type="molecule type" value="Genomic_DNA"/>
</dbReference>
<evidence type="ECO:0000256" key="1">
    <source>
        <dbReference type="SAM" id="SignalP"/>
    </source>
</evidence>
<accession>A0A5S5CCR3</accession>
<evidence type="ECO:0000259" key="2">
    <source>
        <dbReference type="Pfam" id="PF04945"/>
    </source>
</evidence>
<dbReference type="NCBIfam" id="NF041384">
    <property type="entry name" value="YHS_seleno_dom"/>
    <property type="match status" value="1"/>
</dbReference>
<dbReference type="Proteomes" id="UP000324376">
    <property type="component" value="Unassembled WGS sequence"/>
</dbReference>
<dbReference type="InterPro" id="IPR007029">
    <property type="entry name" value="YHS_dom"/>
</dbReference>